<proteinExistence type="predicted"/>
<protein>
    <submittedName>
        <fullName evidence="1">Uncharacterized protein</fullName>
    </submittedName>
</protein>
<dbReference type="Proteomes" id="UP000814128">
    <property type="component" value="Unassembled WGS sequence"/>
</dbReference>
<accession>A0ACB8QWL7</accession>
<reference evidence="1" key="2">
    <citation type="journal article" date="2022" name="New Phytol.">
        <title>Evolutionary transition to the ectomycorrhizal habit in the genomes of a hyperdiverse lineage of mushroom-forming fungi.</title>
        <authorList>
            <person name="Looney B."/>
            <person name="Miyauchi S."/>
            <person name="Morin E."/>
            <person name="Drula E."/>
            <person name="Courty P.E."/>
            <person name="Kohler A."/>
            <person name="Kuo A."/>
            <person name="LaButti K."/>
            <person name="Pangilinan J."/>
            <person name="Lipzen A."/>
            <person name="Riley R."/>
            <person name="Andreopoulos W."/>
            <person name="He G."/>
            <person name="Johnson J."/>
            <person name="Nolan M."/>
            <person name="Tritt A."/>
            <person name="Barry K.W."/>
            <person name="Grigoriev I.V."/>
            <person name="Nagy L.G."/>
            <person name="Hibbett D."/>
            <person name="Henrissat B."/>
            <person name="Matheny P.B."/>
            <person name="Labbe J."/>
            <person name="Martin F.M."/>
        </authorList>
    </citation>
    <scope>NUCLEOTIDE SEQUENCE</scope>
    <source>
        <strain evidence="1">EC-137</strain>
    </source>
</reference>
<gene>
    <name evidence="1" type="ORF">K488DRAFT_42121</name>
</gene>
<organism evidence="1 2">
    <name type="scientific">Vararia minispora EC-137</name>
    <dbReference type="NCBI Taxonomy" id="1314806"/>
    <lineage>
        <taxon>Eukaryota</taxon>
        <taxon>Fungi</taxon>
        <taxon>Dikarya</taxon>
        <taxon>Basidiomycota</taxon>
        <taxon>Agaricomycotina</taxon>
        <taxon>Agaricomycetes</taxon>
        <taxon>Russulales</taxon>
        <taxon>Lachnocladiaceae</taxon>
        <taxon>Vararia</taxon>
    </lineage>
</organism>
<reference evidence="1" key="1">
    <citation type="submission" date="2021-02" db="EMBL/GenBank/DDBJ databases">
        <authorList>
            <consortium name="DOE Joint Genome Institute"/>
            <person name="Ahrendt S."/>
            <person name="Looney B.P."/>
            <person name="Miyauchi S."/>
            <person name="Morin E."/>
            <person name="Drula E."/>
            <person name="Courty P.E."/>
            <person name="Chicoki N."/>
            <person name="Fauchery L."/>
            <person name="Kohler A."/>
            <person name="Kuo A."/>
            <person name="Labutti K."/>
            <person name="Pangilinan J."/>
            <person name="Lipzen A."/>
            <person name="Riley R."/>
            <person name="Andreopoulos W."/>
            <person name="He G."/>
            <person name="Johnson J."/>
            <person name="Barry K.W."/>
            <person name="Grigoriev I.V."/>
            <person name="Nagy L."/>
            <person name="Hibbett D."/>
            <person name="Henrissat B."/>
            <person name="Matheny P.B."/>
            <person name="Labbe J."/>
            <person name="Martin F."/>
        </authorList>
    </citation>
    <scope>NUCLEOTIDE SEQUENCE</scope>
    <source>
        <strain evidence="1">EC-137</strain>
    </source>
</reference>
<evidence type="ECO:0000313" key="1">
    <source>
        <dbReference type="EMBL" id="KAI0035940.1"/>
    </source>
</evidence>
<name>A0ACB8QWL7_9AGAM</name>
<dbReference type="EMBL" id="MU273477">
    <property type="protein sequence ID" value="KAI0035940.1"/>
    <property type="molecule type" value="Genomic_DNA"/>
</dbReference>
<comment type="caution">
    <text evidence="1">The sequence shown here is derived from an EMBL/GenBank/DDBJ whole genome shotgun (WGS) entry which is preliminary data.</text>
</comment>
<keyword evidence="2" id="KW-1185">Reference proteome</keyword>
<evidence type="ECO:0000313" key="2">
    <source>
        <dbReference type="Proteomes" id="UP000814128"/>
    </source>
</evidence>
<sequence>MLTRSLVATLNRSAPRCHPTLALKFTLGARAYSVVADAPVPNKKKVWNSAEEAVKDIKSGSTLLSGGFGLCGTPDTLIGALANRPEVRDLTAVSNNAGSGMHGLGKLLHSGQIDKMMASYIGGNKHFEQLYLTGKISMELMPQGTLVERMRAHAAGIPAFYTPTGASTAVEEGAIPIRFNEGGMQAGVKIPGNKKETREFNGRKYVMEPAIVGDVAFVRAWKVDEVGNTVFRYTANNFNEVMAKNAKLTIVEAEHIVPIGSLDPNEIHLPGVYVDRIVQATAEKNIEFETLAPDASSTTTDTSSAQALRHKIAKRAARELKDGYHVNLGIGMPTLVPEHLEPGVQVWLESENGILGMGPYPTREQLDADIINAGKETVTLLPGASVFDSSESFAMIRGGHIDVAILGAMQVSQAGDIANFMIPGKLVKGIGGAMDLVSNPDNTRVIAVLEHCAKDGSPKILQSCTLPLTGARTVSLIVTELAVFSVDRAKGSLTLTDLADGVTVEEVRAKTGCDFAVSDNVGRW</sequence>